<feature type="domain" description="PPM-type phosphatase" evidence="1">
    <location>
        <begin position="2"/>
        <end position="243"/>
    </location>
</feature>
<dbReference type="SMART" id="SM00331">
    <property type="entry name" value="PP2C_SIG"/>
    <property type="match status" value="1"/>
</dbReference>
<evidence type="ECO:0000313" key="2">
    <source>
        <dbReference type="EMBL" id="TDQ37495.1"/>
    </source>
</evidence>
<reference evidence="2 3" key="1">
    <citation type="submission" date="2019-03" db="EMBL/GenBank/DDBJ databases">
        <title>Genomic Encyclopedia of Type Strains, Phase IV (KMG-IV): sequencing the most valuable type-strain genomes for metagenomic binning, comparative biology and taxonomic classification.</title>
        <authorList>
            <person name="Goeker M."/>
        </authorList>
    </citation>
    <scope>NUCLEOTIDE SEQUENCE [LARGE SCALE GENOMIC DNA]</scope>
    <source>
        <strain evidence="2 3">DSM 19605</strain>
    </source>
</reference>
<dbReference type="SUPFAM" id="SSF81606">
    <property type="entry name" value="PP2C-like"/>
    <property type="match status" value="1"/>
</dbReference>
<evidence type="ECO:0000313" key="3">
    <source>
        <dbReference type="Proteomes" id="UP000295510"/>
    </source>
</evidence>
<gene>
    <name evidence="2" type="ORF">DFR43_12611</name>
</gene>
<dbReference type="RefSeq" id="WP_133599549.1">
    <property type="nucleotide sequence ID" value="NZ_SNYL01000026.1"/>
</dbReference>
<dbReference type="EMBL" id="SNYL01000026">
    <property type="protein sequence ID" value="TDQ37495.1"/>
    <property type="molecule type" value="Genomic_DNA"/>
</dbReference>
<evidence type="ECO:0000259" key="1">
    <source>
        <dbReference type="PROSITE" id="PS51746"/>
    </source>
</evidence>
<keyword evidence="3" id="KW-1185">Reference proteome</keyword>
<dbReference type="GO" id="GO:0004722">
    <property type="term" value="F:protein serine/threonine phosphatase activity"/>
    <property type="evidence" value="ECO:0007669"/>
    <property type="project" value="InterPro"/>
</dbReference>
<dbReference type="PROSITE" id="PS51746">
    <property type="entry name" value="PPM_2"/>
    <property type="match status" value="1"/>
</dbReference>
<dbReference type="OrthoDB" id="9801841at2"/>
<sequence>MKCAFCSLTDTGKVRPNNEDAVAVVAESGIVALADGMGGYNAGEVASALAIETVLDCLGRRRGDWATRRSGLPQAVQAAMQAANRAVHASSQAHAAHRGMATTLIVGVFSPGRLVLGHVGDSRAYRLRQGHLARLTRDHSLLQAHIDAGMIPPELARLAPHKNFVTRAIGAAGSVEIELAEHTVEPGDSYLFCSDGLHDMLSDAEMAAILRRHAPLRQAAQALLDAANAAGGHDNISLILARCAP</sequence>
<dbReference type="Proteomes" id="UP000295510">
    <property type="component" value="Unassembled WGS sequence"/>
</dbReference>
<comment type="caution">
    <text evidence="2">The sequence shown here is derived from an EMBL/GenBank/DDBJ whole genome shotgun (WGS) entry which is preliminary data.</text>
</comment>
<accession>A0A4R6TZR7</accession>
<protein>
    <submittedName>
        <fullName evidence="2">Protein phosphatase</fullName>
    </submittedName>
</protein>
<dbReference type="InterPro" id="IPR015655">
    <property type="entry name" value="PP2C"/>
</dbReference>
<dbReference type="CDD" id="cd00143">
    <property type="entry name" value="PP2Cc"/>
    <property type="match status" value="1"/>
</dbReference>
<dbReference type="Gene3D" id="3.60.40.10">
    <property type="entry name" value="PPM-type phosphatase domain"/>
    <property type="match status" value="1"/>
</dbReference>
<organism evidence="2 3">
    <name type="scientific">Tepidicella xavieri</name>
    <dbReference type="NCBI Taxonomy" id="360241"/>
    <lineage>
        <taxon>Bacteria</taxon>
        <taxon>Pseudomonadati</taxon>
        <taxon>Pseudomonadota</taxon>
        <taxon>Betaproteobacteria</taxon>
        <taxon>Burkholderiales</taxon>
        <taxon>Tepidicella</taxon>
    </lineage>
</organism>
<dbReference type="PANTHER" id="PTHR47992">
    <property type="entry name" value="PROTEIN PHOSPHATASE"/>
    <property type="match status" value="1"/>
</dbReference>
<dbReference type="Pfam" id="PF13672">
    <property type="entry name" value="PP2C_2"/>
    <property type="match status" value="1"/>
</dbReference>
<name>A0A4R6TZR7_9BURK</name>
<dbReference type="InterPro" id="IPR036457">
    <property type="entry name" value="PPM-type-like_dom_sf"/>
</dbReference>
<dbReference type="SMART" id="SM00332">
    <property type="entry name" value="PP2Cc"/>
    <property type="match status" value="1"/>
</dbReference>
<dbReference type="InterPro" id="IPR001932">
    <property type="entry name" value="PPM-type_phosphatase-like_dom"/>
</dbReference>
<proteinExistence type="predicted"/>
<dbReference type="AlphaFoldDB" id="A0A4R6TZR7"/>